<evidence type="ECO:0008006" key="4">
    <source>
        <dbReference type="Google" id="ProtNLM"/>
    </source>
</evidence>
<dbReference type="Proteomes" id="UP000317728">
    <property type="component" value="Chromosome"/>
</dbReference>
<feature type="transmembrane region" description="Helical" evidence="1">
    <location>
        <begin position="115"/>
        <end position="137"/>
    </location>
</feature>
<reference evidence="2 3" key="1">
    <citation type="submission" date="2019-06" db="EMBL/GenBank/DDBJ databases">
        <title>Whole geneome sequnce of Mycobacteroides chelonae M77 isolated from bovine milk from Meghalaya, India.</title>
        <authorList>
            <person name="Vise E."/>
            <person name="Das S."/>
            <person name="Garg A."/>
            <person name="Ghatak S."/>
            <person name="Shakuntala I."/>
            <person name="Milton A.A.P."/>
            <person name="Karam A."/>
            <person name="Sanjukta R."/>
            <person name="Puro K."/>
            <person name="Sen A."/>
        </authorList>
    </citation>
    <scope>NUCLEOTIDE SEQUENCE [LARGE SCALE GENOMIC DNA]</scope>
    <source>
        <strain evidence="2 3">M77</strain>
    </source>
</reference>
<dbReference type="EMBL" id="CP041150">
    <property type="protein sequence ID" value="QDF68735.1"/>
    <property type="molecule type" value="Genomic_DNA"/>
</dbReference>
<evidence type="ECO:0000256" key="1">
    <source>
        <dbReference type="SAM" id="Phobius"/>
    </source>
</evidence>
<gene>
    <name evidence="2" type="ORF">FJK96_00035</name>
</gene>
<dbReference type="InterPro" id="IPR058714">
    <property type="entry name" value="LpqS"/>
</dbReference>
<feature type="transmembrane region" description="Helical" evidence="1">
    <location>
        <begin position="31"/>
        <end position="50"/>
    </location>
</feature>
<proteinExistence type="predicted"/>
<protein>
    <recommendedName>
        <fullName evidence="4">Lipoprotein LpqS</fullName>
    </recommendedName>
</protein>
<organism evidence="2 3">
    <name type="scientific">Mycobacteroides chelonae</name>
    <name type="common">Mycobacterium chelonae</name>
    <dbReference type="NCBI Taxonomy" id="1774"/>
    <lineage>
        <taxon>Bacteria</taxon>
        <taxon>Bacillati</taxon>
        <taxon>Actinomycetota</taxon>
        <taxon>Actinomycetes</taxon>
        <taxon>Mycobacteriales</taxon>
        <taxon>Mycobacteriaceae</taxon>
        <taxon>Mycobacteroides</taxon>
    </lineage>
</organism>
<name>A0AB73TW56_MYCCH</name>
<evidence type="ECO:0000313" key="2">
    <source>
        <dbReference type="EMBL" id="QDF68735.1"/>
    </source>
</evidence>
<evidence type="ECO:0000313" key="3">
    <source>
        <dbReference type="Proteomes" id="UP000317728"/>
    </source>
</evidence>
<keyword evidence="1" id="KW-1133">Transmembrane helix</keyword>
<dbReference type="Pfam" id="PF26327">
    <property type="entry name" value="LpqS"/>
    <property type="match status" value="1"/>
</dbReference>
<accession>A0AB73TW56</accession>
<dbReference type="AlphaFoldDB" id="A0AB73TW56"/>
<keyword evidence="1" id="KW-0472">Membrane</keyword>
<sequence>MLPSIGELQPAGKPSVRRRAMTASGARTLPGASWLGALMVAAMIALVLLVQCVGAGHHNTTVAAPPHHAVAPGSPVQRSAAVIAPHDHLSAPVAAVCAAADVVVAQLSAPTAARVLWIAAVASLAWTAMIALAPVLMRGPPPHTRPAVVAAGATLIHRLCVLRR</sequence>
<keyword evidence="1" id="KW-0812">Transmembrane</keyword>